<dbReference type="RefSeq" id="WP_173300480.1">
    <property type="nucleotide sequence ID" value="NZ_JABRWQ010000002.1"/>
</dbReference>
<evidence type="ECO:0000313" key="1">
    <source>
        <dbReference type="EMBL" id="NRD22851.1"/>
    </source>
</evidence>
<gene>
    <name evidence="1" type="ORF">HNV10_06340</name>
</gene>
<comment type="caution">
    <text evidence="1">The sequence shown here is derived from an EMBL/GenBank/DDBJ whole genome shotgun (WGS) entry which is preliminary data.</text>
</comment>
<sequence length="179" mass="20672">MKNILICLFVLFIGSESNEETIIWDATKKLTWSDFKASPDKESDAVALTASGITFGYSVQTSGKRITEFSTLVESHFYPNKSWYVKASSDVHILAHEQLHFDITELYARKFRAQIAKLQVNQNIKKQLNKLHGDINAELNEAQKKYDLETTHSINAVEQRKWSNYIEKELNRLEEFKAL</sequence>
<accession>A0ABX2E4F1</accession>
<reference evidence="1 2" key="1">
    <citation type="journal article" date="2015" name="Int. J. Syst. Evol. Microbiol.">
        <title>Winogradskyella litoriviva sp. nov., isolated from coastal seawater.</title>
        <authorList>
            <person name="Nedashkovskaya O.I."/>
            <person name="Kukhlevskiy A.D."/>
            <person name="Zhukova N.V."/>
            <person name="Kim S.J."/>
            <person name="Rhee S.K."/>
            <person name="Mikhailov V.V."/>
        </authorList>
    </citation>
    <scope>NUCLEOTIDE SEQUENCE [LARGE SCALE GENOMIC DNA]</scope>
    <source>
        <strain evidence="1 2">KMM6491</strain>
    </source>
</reference>
<protein>
    <submittedName>
        <fullName evidence="1">DUF922 domain-containing protein</fullName>
    </submittedName>
</protein>
<organism evidence="1 2">
    <name type="scientific">Winogradskyella litoriviva</name>
    <dbReference type="NCBI Taxonomy" id="1220182"/>
    <lineage>
        <taxon>Bacteria</taxon>
        <taxon>Pseudomonadati</taxon>
        <taxon>Bacteroidota</taxon>
        <taxon>Flavobacteriia</taxon>
        <taxon>Flavobacteriales</taxon>
        <taxon>Flavobacteriaceae</taxon>
        <taxon>Winogradskyella</taxon>
    </lineage>
</organism>
<dbReference type="InterPro" id="IPR010321">
    <property type="entry name" value="DUF922"/>
</dbReference>
<proteinExistence type="predicted"/>
<evidence type="ECO:0000313" key="2">
    <source>
        <dbReference type="Proteomes" id="UP000805085"/>
    </source>
</evidence>
<keyword evidence="2" id="KW-1185">Reference proteome</keyword>
<dbReference type="Pfam" id="PF06037">
    <property type="entry name" value="DUF922"/>
    <property type="match status" value="1"/>
</dbReference>
<name>A0ABX2E4F1_9FLAO</name>
<dbReference type="EMBL" id="JABRWQ010000002">
    <property type="protein sequence ID" value="NRD22851.1"/>
    <property type="molecule type" value="Genomic_DNA"/>
</dbReference>
<dbReference type="Proteomes" id="UP000805085">
    <property type="component" value="Unassembled WGS sequence"/>
</dbReference>